<gene>
    <name evidence="2" type="ORF">ABDJ38_10470</name>
</gene>
<comment type="caution">
    <text evidence="2">The sequence shown here is derived from an EMBL/GenBank/DDBJ whole genome shotgun (WGS) entry which is preliminary data.</text>
</comment>
<dbReference type="Proteomes" id="UP001484535">
    <property type="component" value="Unassembled WGS sequence"/>
</dbReference>
<keyword evidence="1" id="KW-0732">Signal</keyword>
<dbReference type="EMBL" id="JBDLBR010000003">
    <property type="protein sequence ID" value="MEN7537598.1"/>
    <property type="molecule type" value="Genomic_DNA"/>
</dbReference>
<accession>A0ABV0CXK2</accession>
<sequence length="185" mass="19936">MSASVFSRLKFVLLASSLMTTPVLAPTESSSTGETYPADVPPAAEAQSTIIVTGLAQKLYRVEEITFGKLATSPLQASQVITTITEQLIEDQRARCAGPLSQHFGGWFLQLRWRHGAWISPGRDLYNGLRGDPYTGFPVPQLFNVERVEFLKGPPACSTAPARPAACSTLLPRSPTSAALTDRSS</sequence>
<reference evidence="2 3" key="1">
    <citation type="submission" date="2024-05" db="EMBL/GenBank/DDBJ databases">
        <authorList>
            <person name="Park S."/>
        </authorList>
    </citation>
    <scope>NUCLEOTIDE SEQUENCE [LARGE SCALE GENOMIC DNA]</scope>
    <source>
        <strain evidence="2 3">DGU5</strain>
    </source>
</reference>
<name>A0ABV0CXK2_9SPHN</name>
<evidence type="ECO:0000313" key="3">
    <source>
        <dbReference type="Proteomes" id="UP001484535"/>
    </source>
</evidence>
<evidence type="ECO:0008006" key="4">
    <source>
        <dbReference type="Google" id="ProtNLM"/>
    </source>
</evidence>
<keyword evidence="3" id="KW-1185">Reference proteome</keyword>
<proteinExistence type="predicted"/>
<evidence type="ECO:0000313" key="2">
    <source>
        <dbReference type="EMBL" id="MEN7537598.1"/>
    </source>
</evidence>
<protein>
    <recommendedName>
        <fullName evidence="4">TonB-dependent receptor plug domain-containing protein</fullName>
    </recommendedName>
</protein>
<feature type="chain" id="PRO_5046946535" description="TonB-dependent receptor plug domain-containing protein" evidence="1">
    <location>
        <begin position="26"/>
        <end position="185"/>
    </location>
</feature>
<organism evidence="2 3">
    <name type="scientific">Aurantiacibacter flavus</name>
    <dbReference type="NCBI Taxonomy" id="3145232"/>
    <lineage>
        <taxon>Bacteria</taxon>
        <taxon>Pseudomonadati</taxon>
        <taxon>Pseudomonadota</taxon>
        <taxon>Alphaproteobacteria</taxon>
        <taxon>Sphingomonadales</taxon>
        <taxon>Erythrobacteraceae</taxon>
        <taxon>Aurantiacibacter</taxon>
    </lineage>
</organism>
<evidence type="ECO:0000256" key="1">
    <source>
        <dbReference type="SAM" id="SignalP"/>
    </source>
</evidence>
<feature type="signal peptide" evidence="1">
    <location>
        <begin position="1"/>
        <end position="25"/>
    </location>
</feature>